<accession>A0ABM7W609</accession>
<dbReference type="CDD" id="cd05398">
    <property type="entry name" value="NT_ClassII-CCAase"/>
    <property type="match status" value="1"/>
</dbReference>
<keyword evidence="3" id="KW-0819">tRNA processing</keyword>
<dbReference type="NCBIfam" id="TIGR00277">
    <property type="entry name" value="HDIG"/>
    <property type="match status" value="1"/>
</dbReference>
<dbReference type="InterPro" id="IPR050124">
    <property type="entry name" value="tRNA_CCA-adding_enzyme"/>
</dbReference>
<evidence type="ECO:0000256" key="2">
    <source>
        <dbReference type="ARBA" id="ARBA00022679"/>
    </source>
</evidence>
<protein>
    <submittedName>
        <fullName evidence="14">HDIG domain-containing protein</fullName>
    </submittedName>
</protein>
<dbReference type="SUPFAM" id="SSF81891">
    <property type="entry name" value="Poly A polymerase C-terminal region-like"/>
    <property type="match status" value="1"/>
</dbReference>
<evidence type="ECO:0000259" key="13">
    <source>
        <dbReference type="Pfam" id="PF13735"/>
    </source>
</evidence>
<evidence type="ECO:0000259" key="10">
    <source>
        <dbReference type="Pfam" id="PF01743"/>
    </source>
</evidence>
<dbReference type="InterPro" id="IPR032828">
    <property type="entry name" value="PolyA_RNA-bd"/>
</dbReference>
<keyword evidence="5" id="KW-0479">Metal-binding</keyword>
<evidence type="ECO:0000256" key="4">
    <source>
        <dbReference type="ARBA" id="ARBA00022695"/>
    </source>
</evidence>
<keyword evidence="2 9" id="KW-0808">Transferase</keyword>
<evidence type="ECO:0000256" key="8">
    <source>
        <dbReference type="ARBA" id="ARBA00022884"/>
    </source>
</evidence>
<comment type="cofactor">
    <cofactor evidence="1">
        <name>Mg(2+)</name>
        <dbReference type="ChEBI" id="CHEBI:18420"/>
    </cofactor>
</comment>
<evidence type="ECO:0000256" key="5">
    <source>
        <dbReference type="ARBA" id="ARBA00022723"/>
    </source>
</evidence>
<evidence type="ECO:0000256" key="7">
    <source>
        <dbReference type="ARBA" id="ARBA00022842"/>
    </source>
</evidence>
<keyword evidence="15" id="KW-1185">Reference proteome</keyword>
<evidence type="ECO:0000259" key="11">
    <source>
        <dbReference type="Pfam" id="PF01966"/>
    </source>
</evidence>
<evidence type="ECO:0000256" key="3">
    <source>
        <dbReference type="ARBA" id="ARBA00022694"/>
    </source>
</evidence>
<dbReference type="InterPro" id="IPR006674">
    <property type="entry name" value="HD_domain"/>
</dbReference>
<dbReference type="InterPro" id="IPR032810">
    <property type="entry name" value="CCA-adding_enz_C"/>
</dbReference>
<evidence type="ECO:0000313" key="15">
    <source>
        <dbReference type="Proteomes" id="UP000830055"/>
    </source>
</evidence>
<dbReference type="PANTHER" id="PTHR47545">
    <property type="entry name" value="MULTIFUNCTIONAL CCA PROTEIN"/>
    <property type="match status" value="1"/>
</dbReference>
<dbReference type="RefSeq" id="WP_284153442.1">
    <property type="nucleotide sequence ID" value="NZ_AP025516.1"/>
</dbReference>
<dbReference type="InterPro" id="IPR002646">
    <property type="entry name" value="PolA_pol_head_dom"/>
</dbReference>
<dbReference type="SUPFAM" id="SSF81301">
    <property type="entry name" value="Nucleotidyltransferase"/>
    <property type="match status" value="1"/>
</dbReference>
<dbReference type="Pfam" id="PF01966">
    <property type="entry name" value="HD"/>
    <property type="match status" value="1"/>
</dbReference>
<dbReference type="InterPro" id="IPR006675">
    <property type="entry name" value="HDIG_dom"/>
</dbReference>
<feature type="domain" description="Poly A polymerase head" evidence="10">
    <location>
        <begin position="37"/>
        <end position="159"/>
    </location>
</feature>
<evidence type="ECO:0000256" key="6">
    <source>
        <dbReference type="ARBA" id="ARBA00022741"/>
    </source>
</evidence>
<comment type="similarity">
    <text evidence="9">Belongs to the tRNA nucleotidyltransferase/poly(A) polymerase family.</text>
</comment>
<dbReference type="Proteomes" id="UP000830055">
    <property type="component" value="Chromosome"/>
</dbReference>
<evidence type="ECO:0000313" key="14">
    <source>
        <dbReference type="EMBL" id="BDD86348.1"/>
    </source>
</evidence>
<organism evidence="14 15">
    <name type="scientific">Desulfofustis limnaeus</name>
    <dbReference type="NCBI Taxonomy" id="2740163"/>
    <lineage>
        <taxon>Bacteria</taxon>
        <taxon>Pseudomonadati</taxon>
        <taxon>Thermodesulfobacteriota</taxon>
        <taxon>Desulfobulbia</taxon>
        <taxon>Desulfobulbales</taxon>
        <taxon>Desulfocapsaceae</taxon>
        <taxon>Desulfofustis</taxon>
    </lineage>
</organism>
<dbReference type="InterPro" id="IPR043519">
    <property type="entry name" value="NT_sf"/>
</dbReference>
<dbReference type="Gene3D" id="1.10.3090.10">
    <property type="entry name" value="cca-adding enzyme, domain 2"/>
    <property type="match status" value="1"/>
</dbReference>
<feature type="domain" description="HD" evidence="11">
    <location>
        <begin position="279"/>
        <end position="366"/>
    </location>
</feature>
<dbReference type="Pfam" id="PF12627">
    <property type="entry name" value="PolyA_pol_RNAbd"/>
    <property type="match status" value="1"/>
</dbReference>
<keyword evidence="8 9" id="KW-0694">RNA-binding</keyword>
<sequence>MPAQPEQRLTFATVISWCGADVAEHLLAVAGACRQDMFLVGGAVRDWLREGHGRPHDLDFVISGGAAEFVRRLARGLGRGTVVDLGDLEDDTCRLVLPGLVIDVAGFRDGARSIEADLVRRDFTINALAVDLFLARRDGAAPVVDPLGGRKDLIRKVIRACPGAFRADPLRLLRGIRFAAQFDFSLAADTVVRIRGAAPRIGEVAVERIAVECDQIMASTRAARAFADLAAYGLLHHLMPDLAHGEGVRQPACHHLDVLQHNLETLACLEQVLRCPQAHFLQSWQSLAAAAAEQGDRVALKWAALFHDVGKPATRAGGDGETGRITFHRHDERGADLFRDFAHHFCWSRKRTERVARLIGMHMHPFHLCNIIRRDGEISRRALLKLCRRAGDDLPALFLLAMADTLAGRGVERPVTVETELATLYDQVAETYQTVIRPVLTGPKLLTGTDLIATVGLEPGPLFRELLEGVEAAVVEGTVQNREEALAWVRDRLQGEAGAMQNDIEPTAGGV</sequence>
<dbReference type="Pfam" id="PF01743">
    <property type="entry name" value="PolyA_pol"/>
    <property type="match status" value="1"/>
</dbReference>
<dbReference type="Pfam" id="PF13735">
    <property type="entry name" value="tRNA_NucTran2_2"/>
    <property type="match status" value="1"/>
</dbReference>
<name>A0ABM7W609_9BACT</name>
<keyword evidence="4" id="KW-0548">Nucleotidyltransferase</keyword>
<feature type="domain" description="tRNA nucleotidyltransferase/poly(A) polymerase RNA and SrmB- binding" evidence="12">
    <location>
        <begin position="183"/>
        <end position="243"/>
    </location>
</feature>
<evidence type="ECO:0000256" key="1">
    <source>
        <dbReference type="ARBA" id="ARBA00001946"/>
    </source>
</evidence>
<proteinExistence type="inferred from homology"/>
<evidence type="ECO:0000259" key="12">
    <source>
        <dbReference type="Pfam" id="PF12627"/>
    </source>
</evidence>
<evidence type="ECO:0000256" key="9">
    <source>
        <dbReference type="RuleBase" id="RU003953"/>
    </source>
</evidence>
<reference evidence="14 15" key="1">
    <citation type="submission" date="2022-01" db="EMBL/GenBank/DDBJ databases">
        <title>Desulfofustis limnae sp. nov., a novel mesophilic sulfate-reducing bacterium isolated from marsh soil.</title>
        <authorList>
            <person name="Watanabe M."/>
            <person name="Takahashi A."/>
            <person name="Kojima H."/>
            <person name="Fukui M."/>
        </authorList>
    </citation>
    <scope>NUCLEOTIDE SEQUENCE [LARGE SCALE GENOMIC DNA]</scope>
    <source>
        <strain evidence="14 15">PPLL</strain>
    </source>
</reference>
<dbReference type="Gene3D" id="3.30.460.10">
    <property type="entry name" value="Beta Polymerase, domain 2"/>
    <property type="match status" value="1"/>
</dbReference>
<keyword evidence="6" id="KW-0547">Nucleotide-binding</keyword>
<keyword evidence="7" id="KW-0460">Magnesium</keyword>
<dbReference type="Gene3D" id="1.10.246.80">
    <property type="match status" value="1"/>
</dbReference>
<feature type="domain" description="CCA-adding enzyme C-terminal" evidence="13">
    <location>
        <begin position="446"/>
        <end position="487"/>
    </location>
</feature>
<dbReference type="EMBL" id="AP025516">
    <property type="protein sequence ID" value="BDD86348.1"/>
    <property type="molecule type" value="Genomic_DNA"/>
</dbReference>
<gene>
    <name evidence="14" type="ORF">DPPLL_07130</name>
</gene>